<accession>A0ABW3GBW3</accession>
<keyword evidence="2" id="KW-1185">Reference proteome</keyword>
<dbReference type="EMBL" id="JBHTIL010000001">
    <property type="protein sequence ID" value="MFD0926405.1"/>
    <property type="molecule type" value="Genomic_DNA"/>
</dbReference>
<protein>
    <recommendedName>
        <fullName evidence="3">DUF4267 domain-containing protein</fullName>
    </recommendedName>
</protein>
<dbReference type="Proteomes" id="UP001597068">
    <property type="component" value="Unassembled WGS sequence"/>
</dbReference>
<comment type="caution">
    <text evidence="1">The sequence shown here is derived from an EMBL/GenBank/DDBJ whole genome shotgun (WGS) entry which is preliminary data.</text>
</comment>
<organism evidence="1 2">
    <name type="scientific">Williamsia deligens</name>
    <dbReference type="NCBI Taxonomy" id="321325"/>
    <lineage>
        <taxon>Bacteria</taxon>
        <taxon>Bacillati</taxon>
        <taxon>Actinomycetota</taxon>
        <taxon>Actinomycetes</taxon>
        <taxon>Mycobacteriales</taxon>
        <taxon>Nocardiaceae</taxon>
        <taxon>Williamsia</taxon>
    </lineage>
</organism>
<evidence type="ECO:0000313" key="2">
    <source>
        <dbReference type="Proteomes" id="UP001597068"/>
    </source>
</evidence>
<dbReference type="RefSeq" id="WP_253645716.1">
    <property type="nucleotide sequence ID" value="NZ_BAAAMO010000002.1"/>
</dbReference>
<evidence type="ECO:0008006" key="3">
    <source>
        <dbReference type="Google" id="ProtNLM"/>
    </source>
</evidence>
<gene>
    <name evidence="1" type="ORF">ACFQ04_11745</name>
</gene>
<reference evidence="2" key="1">
    <citation type="journal article" date="2019" name="Int. J. Syst. Evol. Microbiol.">
        <title>The Global Catalogue of Microorganisms (GCM) 10K type strain sequencing project: providing services to taxonomists for standard genome sequencing and annotation.</title>
        <authorList>
            <consortium name="The Broad Institute Genomics Platform"/>
            <consortium name="The Broad Institute Genome Sequencing Center for Infectious Disease"/>
            <person name="Wu L."/>
            <person name="Ma J."/>
        </authorList>
    </citation>
    <scope>NUCLEOTIDE SEQUENCE [LARGE SCALE GENOMIC DNA]</scope>
    <source>
        <strain evidence="2">CCUG 50873</strain>
    </source>
</reference>
<evidence type="ECO:0000313" key="1">
    <source>
        <dbReference type="EMBL" id="MFD0926405.1"/>
    </source>
</evidence>
<sequence length="132" mass="13152">MTSLTDTPTVDSARQNLPRALGAATALYSAALLVRPSLLAKPCGFTTTNDVPRSVAVLIRGIAVRDLASGAAMVAAPHGAPLRTAIAARAASDLGDAVVFGTGLTGRRAPKVAAFAAAWGALCAASAVVART</sequence>
<proteinExistence type="predicted"/>
<name>A0ABW3GBW3_9NOCA</name>